<organism evidence="2 3">
    <name type="scientific">Vibrio harveyi</name>
    <name type="common">Beneckea harveyi</name>
    <dbReference type="NCBI Taxonomy" id="669"/>
    <lineage>
        <taxon>Bacteria</taxon>
        <taxon>Pseudomonadati</taxon>
        <taxon>Pseudomonadota</taxon>
        <taxon>Gammaproteobacteria</taxon>
        <taxon>Vibrionales</taxon>
        <taxon>Vibrionaceae</taxon>
        <taxon>Vibrio</taxon>
    </lineage>
</organism>
<keyword evidence="1" id="KW-0472">Membrane</keyword>
<feature type="transmembrane region" description="Helical" evidence="1">
    <location>
        <begin position="15"/>
        <end position="35"/>
    </location>
</feature>
<proteinExistence type="predicted"/>
<reference evidence="2 3" key="1">
    <citation type="submission" date="2018-08" db="EMBL/GenBank/DDBJ databases">
        <title>Vibrio harveyi strains pathogenic to white snook Centropomus viridis Lockington (1877) and potential probiotic bacteria.</title>
        <authorList>
            <person name="Soto-Rodriguez S."/>
            <person name="Gomez-Gil B."/>
            <person name="Lozano-Olvera R."/>
        </authorList>
    </citation>
    <scope>NUCLEOTIDE SEQUENCE [LARGE SCALE GENOMIC DNA]</scope>
    <source>
        <strain evidence="2 3">CAIM 1508</strain>
    </source>
</reference>
<evidence type="ECO:0000313" key="3">
    <source>
        <dbReference type="Proteomes" id="UP000253437"/>
    </source>
</evidence>
<keyword evidence="1" id="KW-0812">Transmembrane</keyword>
<dbReference type="EMBL" id="QOUW02000027">
    <property type="protein sequence ID" value="RIW13904.1"/>
    <property type="molecule type" value="Genomic_DNA"/>
</dbReference>
<comment type="caution">
    <text evidence="2">The sequence shown here is derived from an EMBL/GenBank/DDBJ whole genome shotgun (WGS) entry which is preliminary data.</text>
</comment>
<sequence length="65" mass="7467">MTCCDGSLKASAFVLAKKVAIATVRFFSSIFILLYDEFLKCRYHLGITIYSSHDKEHSHIKRLEL</sequence>
<keyword evidence="1" id="KW-1133">Transmembrane helix</keyword>
<name>A0A8B3DGZ4_VIBHA</name>
<protein>
    <submittedName>
        <fullName evidence="2">Uncharacterized protein</fullName>
    </submittedName>
</protein>
<accession>A0A8B3DGZ4</accession>
<evidence type="ECO:0000313" key="2">
    <source>
        <dbReference type="EMBL" id="RIW13904.1"/>
    </source>
</evidence>
<dbReference type="AlphaFoldDB" id="A0A8B3DGZ4"/>
<gene>
    <name evidence="2" type="ORF">DS957_010150</name>
</gene>
<dbReference type="Proteomes" id="UP000253437">
    <property type="component" value="Unassembled WGS sequence"/>
</dbReference>
<evidence type="ECO:0000256" key="1">
    <source>
        <dbReference type="SAM" id="Phobius"/>
    </source>
</evidence>